<accession>A0AAE6IZH5</accession>
<evidence type="ECO:0000313" key="2">
    <source>
        <dbReference type="Proteomes" id="UP000322035"/>
    </source>
</evidence>
<dbReference type="EMBL" id="CP043435">
    <property type="protein sequence ID" value="QEL45188.1"/>
    <property type="molecule type" value="Genomic_DNA"/>
</dbReference>
<evidence type="ECO:0000313" key="1">
    <source>
        <dbReference type="EMBL" id="QEL45188.1"/>
    </source>
</evidence>
<dbReference type="Proteomes" id="UP000322035">
    <property type="component" value="Chromosome"/>
</dbReference>
<name>A0AAE6IZH5_CAMFE</name>
<gene>
    <name evidence="1" type="ORF">CFVT_1247</name>
</gene>
<dbReference type="AlphaFoldDB" id="A0AAE6IZH5"/>
<organism evidence="1 2">
    <name type="scientific">Campylobacter fetus subsp. venerealis NCTC 10354</name>
    <dbReference type="NCBI Taxonomy" id="983328"/>
    <lineage>
        <taxon>Bacteria</taxon>
        <taxon>Pseudomonadati</taxon>
        <taxon>Campylobacterota</taxon>
        <taxon>Epsilonproteobacteria</taxon>
        <taxon>Campylobacterales</taxon>
        <taxon>Campylobacteraceae</taxon>
        <taxon>Campylobacter</taxon>
        <taxon>Campylobacter fetus subsp. venerealis bv. venerealis</taxon>
    </lineage>
</organism>
<reference evidence="1 2" key="1">
    <citation type="submission" date="2019-08" db="EMBL/GenBank/DDBJ databases">
        <title>Complete genomes of the Campylobacter fetus subsp. venerealis, Campylobacter lari subsp. concheus, Campylobacter sputorum bv. sputorum and Campylobacter volucris type strains.</title>
        <authorList>
            <person name="Miller W.G."/>
            <person name="Yee E."/>
        </authorList>
    </citation>
    <scope>NUCLEOTIDE SEQUENCE [LARGE SCALE GENOMIC DNA]</scope>
    <source>
        <strain evidence="1 2">NCTC 10354</strain>
    </source>
</reference>
<proteinExistence type="predicted"/>
<dbReference type="RefSeq" id="WP_002850974.1">
    <property type="nucleotide sequence ID" value="NZ_CP043435.1"/>
</dbReference>
<sequence length="422" mass="47968">MLDYTNSKYINESTNAILNDLNDNLKDKYSSGVKQNLKELYKNEVKQKIEKMGERNPQIADFLNEMYANSNYNMDEFNPKYLKENQEKYKDQKGGIVASIIDKNDKAQSSYQLESFFEKYDQIFDKNTPHDKIIDRVASRFLELNSELHNKIEHNTIYNKAEQNLSKTLSDNIITRINIEVDPKEIKSGYEVDKFKKLLNSGKEFKGDENKALFQTLKMMDKALMDENNKDFKVVYEKVGLDFTDINGNKIKIDAKLGEGYFQKDLDHLIRVGCNDCNIGNASKIANKLFINSIELKDPNLEQNKEPTKEIDKGLEFKSPATLDNFEKCLKGSMEATAALAESIGDESITAFTQNLSRVAGISGLGKHISNTIASQNDKSQSKEVMNRLGLAYEEKVKSGAIKLPKEKVIEHSNQKSLGASR</sequence>
<protein>
    <submittedName>
        <fullName evidence="1">Uncharacterized protein</fullName>
    </submittedName>
</protein>